<dbReference type="GO" id="GO:0046527">
    <property type="term" value="F:glucosyltransferase activity"/>
    <property type="evidence" value="ECO:0007669"/>
    <property type="project" value="TreeGrafter"/>
</dbReference>
<gene>
    <name evidence="3" type="ORF">EJB05_23478</name>
</gene>
<dbReference type="AlphaFoldDB" id="A0A5J9V8L1"/>
<dbReference type="PANTHER" id="PTHR12741:SF107">
    <property type="entry name" value="CALLOSE SYNTHASE 5"/>
    <property type="match status" value="1"/>
</dbReference>
<dbReference type="GO" id="GO:0005886">
    <property type="term" value="C:plasma membrane"/>
    <property type="evidence" value="ECO:0007669"/>
    <property type="project" value="TreeGrafter"/>
</dbReference>
<dbReference type="PANTHER" id="PTHR12741">
    <property type="entry name" value="LYST-INTERACTING PROTEIN LIP5 DOPAMINE RESPONSIVE PROTEIN DRG-1"/>
    <property type="match status" value="1"/>
</dbReference>
<evidence type="ECO:0000256" key="2">
    <source>
        <dbReference type="SAM" id="Phobius"/>
    </source>
</evidence>
<dbReference type="Gramene" id="TVU31777">
    <property type="protein sequence ID" value="TVU31777"/>
    <property type="gene ID" value="EJB05_23478"/>
</dbReference>
<keyword evidence="2" id="KW-0472">Membrane</keyword>
<accession>A0A5J9V8L1</accession>
<name>A0A5J9V8L1_9POAL</name>
<protein>
    <submittedName>
        <fullName evidence="3">Uncharacterized protein</fullName>
    </submittedName>
</protein>
<feature type="transmembrane region" description="Helical" evidence="2">
    <location>
        <begin position="145"/>
        <end position="166"/>
    </location>
</feature>
<proteinExistence type="predicted"/>
<feature type="region of interest" description="Disordered" evidence="1">
    <location>
        <begin position="69"/>
        <end position="106"/>
    </location>
</feature>
<evidence type="ECO:0000313" key="3">
    <source>
        <dbReference type="EMBL" id="TVU31777.1"/>
    </source>
</evidence>
<dbReference type="OrthoDB" id="1536185at2759"/>
<sequence>MGHSSSLRGGLVLLRGRRHSSLGLGRHRRASGGVLAEHSVLMSPASPRGHHRHERGALRLLCVDSVSGEGSSRRSTAPGAPGAMSLGAFSGNSISRPRRIPEGLRRSKPDVVPRTRCCREEAWLGCPCRPLRLVRLGATLSMMHVFSELPSFLLAMMVVIIVYAFFHGRLYLALSGLEFAITKQSQMRGIVHFTRESIVRLGLLMALPMFMEIGLERGFRSTLGDFIITRLQLCSVYILHVDKQVAKVVKNVSDYKWSTVHELSKKFLILMQCKPWVTIIRSRCIRLSPQLGRQSDKHSRSACCKVSIYAEHTPTFCRLAERRRKLSVELTRMQEWQILLLKLKPPKILLLIASCQYAPAGPHR</sequence>
<comment type="caution">
    <text evidence="3">The sequence shown here is derived from an EMBL/GenBank/DDBJ whole genome shotgun (WGS) entry which is preliminary data.</text>
</comment>
<reference evidence="3 4" key="1">
    <citation type="journal article" date="2019" name="Sci. Rep.">
        <title>A high-quality genome of Eragrostis curvula grass provides insights into Poaceae evolution and supports new strategies to enhance forage quality.</title>
        <authorList>
            <person name="Carballo J."/>
            <person name="Santos B.A.C.M."/>
            <person name="Zappacosta D."/>
            <person name="Garbus I."/>
            <person name="Selva J.P."/>
            <person name="Gallo C.A."/>
            <person name="Diaz A."/>
            <person name="Albertini E."/>
            <person name="Caccamo M."/>
            <person name="Echenique V."/>
        </authorList>
    </citation>
    <scope>NUCLEOTIDE SEQUENCE [LARGE SCALE GENOMIC DNA]</scope>
    <source>
        <strain evidence="4">cv. Victoria</strain>
        <tissue evidence="3">Leaf</tissue>
    </source>
</reference>
<evidence type="ECO:0000313" key="4">
    <source>
        <dbReference type="Proteomes" id="UP000324897"/>
    </source>
</evidence>
<feature type="non-terminal residue" evidence="3">
    <location>
        <position position="1"/>
    </location>
</feature>
<evidence type="ECO:0000256" key="1">
    <source>
        <dbReference type="SAM" id="MobiDB-lite"/>
    </source>
</evidence>
<organism evidence="3 4">
    <name type="scientific">Eragrostis curvula</name>
    <name type="common">weeping love grass</name>
    <dbReference type="NCBI Taxonomy" id="38414"/>
    <lineage>
        <taxon>Eukaryota</taxon>
        <taxon>Viridiplantae</taxon>
        <taxon>Streptophyta</taxon>
        <taxon>Embryophyta</taxon>
        <taxon>Tracheophyta</taxon>
        <taxon>Spermatophyta</taxon>
        <taxon>Magnoliopsida</taxon>
        <taxon>Liliopsida</taxon>
        <taxon>Poales</taxon>
        <taxon>Poaceae</taxon>
        <taxon>PACMAD clade</taxon>
        <taxon>Chloridoideae</taxon>
        <taxon>Eragrostideae</taxon>
        <taxon>Eragrostidinae</taxon>
        <taxon>Eragrostis</taxon>
    </lineage>
</organism>
<keyword evidence="2" id="KW-1133">Transmembrane helix</keyword>
<dbReference type="EMBL" id="RWGY01000011">
    <property type="protein sequence ID" value="TVU31777.1"/>
    <property type="molecule type" value="Genomic_DNA"/>
</dbReference>
<keyword evidence="2" id="KW-0812">Transmembrane</keyword>
<keyword evidence="4" id="KW-1185">Reference proteome</keyword>
<dbReference type="Proteomes" id="UP000324897">
    <property type="component" value="Chromosome 1"/>
</dbReference>